<reference evidence="13" key="1">
    <citation type="submission" date="2018-10" db="EMBL/GenBank/DDBJ databases">
        <authorList>
            <consortium name="PulseNet: The National Subtyping Network for Foodborne Disease Surveillance"/>
            <person name="Tarr C.L."/>
            <person name="Trees E."/>
            <person name="Katz L.S."/>
            <person name="Carleton-Romer H.A."/>
            <person name="Stroika S."/>
            <person name="Kucerova Z."/>
            <person name="Roache K.F."/>
            <person name="Sabol A.L."/>
            <person name="Besser J."/>
            <person name="Gerner-Smidt P."/>
        </authorList>
    </citation>
    <scope>NUCLEOTIDE SEQUENCE [LARGE SCALE GENOMIC DNA]</scope>
    <source>
        <strain evidence="13">PNUSAS038541</strain>
    </source>
</reference>
<dbReference type="Gene3D" id="3.20.20.70">
    <property type="entry name" value="Aldolase class I"/>
    <property type="match status" value="1"/>
</dbReference>
<dbReference type="PANTHER" id="PTHR21225:SF12">
    <property type="entry name" value="PHOSPHO-2-DEHYDRO-3-DEOXYHEPTONATE ALDOLASE, TYROSINE-INHIBITED"/>
    <property type="match status" value="1"/>
</dbReference>
<dbReference type="UniPathway" id="UPA00053">
    <property type="reaction ID" value="UER00084"/>
</dbReference>
<dbReference type="GO" id="GO:0009073">
    <property type="term" value="P:aromatic amino acid family biosynthetic process"/>
    <property type="evidence" value="ECO:0007669"/>
    <property type="project" value="UniProtKB-KW"/>
</dbReference>
<comment type="similarity">
    <text evidence="3">Belongs to the class-I DAHP synthase family.</text>
</comment>
<feature type="domain" description="DAHP synthetase I/KDSA" evidence="12">
    <location>
        <begin position="72"/>
        <end position="227"/>
    </location>
</feature>
<dbReference type="AlphaFoldDB" id="A0A3R0XSG8"/>
<dbReference type="EMBL" id="RVIJ01000043">
    <property type="protein sequence ID" value="MLW03335.1"/>
    <property type="molecule type" value="Genomic_DNA"/>
</dbReference>
<evidence type="ECO:0000256" key="9">
    <source>
        <dbReference type="ARBA" id="ARBA00031349"/>
    </source>
</evidence>
<sequence length="249" mass="28515">MNRSMNKKHGFNEPSIDLNLAPQFPTGKYADHINFGMSNLIKALENKSDMSYFIMTYDAYSSFDKENKNPELLEARRHYSCSIIILFYFEKSFNFNEIENTNMENIELLFSEFISLIYNILDQGYYVGAVINNPILFKYFQPFLIWGILPYSSTESQVHREFISALNLPVGFECQSLGKTQLAINGIISASSPHNFIGVDYNGRISQIISKGNPHCYLVIKDYNTSTEVNYNTGIQYFDGSSRIIDVAI</sequence>
<comment type="catalytic activity">
    <reaction evidence="11">
        <text>D-erythrose 4-phosphate + phosphoenolpyruvate + H2O = 7-phospho-2-dehydro-3-deoxy-D-arabino-heptonate + phosphate</text>
        <dbReference type="Rhea" id="RHEA:14717"/>
        <dbReference type="ChEBI" id="CHEBI:15377"/>
        <dbReference type="ChEBI" id="CHEBI:16897"/>
        <dbReference type="ChEBI" id="CHEBI:43474"/>
        <dbReference type="ChEBI" id="CHEBI:58394"/>
        <dbReference type="ChEBI" id="CHEBI:58702"/>
        <dbReference type="EC" id="2.5.1.54"/>
    </reaction>
</comment>
<evidence type="ECO:0000256" key="10">
    <source>
        <dbReference type="ARBA" id="ARBA00032193"/>
    </source>
</evidence>
<dbReference type="PANTHER" id="PTHR21225">
    <property type="entry name" value="PHOSPHO-2-DEHYDRO-3-DEOXYHEPTONATE ALDOLASE DAHP SYNTHETASE"/>
    <property type="match status" value="1"/>
</dbReference>
<evidence type="ECO:0000256" key="11">
    <source>
        <dbReference type="ARBA" id="ARBA00047508"/>
    </source>
</evidence>
<evidence type="ECO:0000256" key="2">
    <source>
        <dbReference type="ARBA" id="ARBA00004688"/>
    </source>
</evidence>
<evidence type="ECO:0000256" key="7">
    <source>
        <dbReference type="ARBA" id="ARBA00023141"/>
    </source>
</evidence>
<dbReference type="InterPro" id="IPR006219">
    <property type="entry name" value="DAHP_synth_1"/>
</dbReference>
<organism evidence="13">
    <name type="scientific">Salmonella enterica</name>
    <name type="common">Salmonella choleraesuis</name>
    <dbReference type="NCBI Taxonomy" id="28901"/>
    <lineage>
        <taxon>Bacteria</taxon>
        <taxon>Pseudomonadati</taxon>
        <taxon>Pseudomonadota</taxon>
        <taxon>Gammaproteobacteria</taxon>
        <taxon>Enterobacterales</taxon>
        <taxon>Enterobacteriaceae</taxon>
        <taxon>Salmonella</taxon>
    </lineage>
</organism>
<keyword evidence="7" id="KW-0057">Aromatic amino acid biosynthesis</keyword>
<dbReference type="GO" id="GO:0005737">
    <property type="term" value="C:cytoplasm"/>
    <property type="evidence" value="ECO:0007669"/>
    <property type="project" value="TreeGrafter"/>
</dbReference>
<name>A0A3R0XSG8_SALER</name>
<comment type="caution">
    <text evidence="13">The sequence shown here is derived from an EMBL/GenBank/DDBJ whole genome shotgun (WGS) entry which is preliminary data.</text>
</comment>
<accession>A0A3R0XSG8</accession>
<evidence type="ECO:0000256" key="4">
    <source>
        <dbReference type="ARBA" id="ARBA00012694"/>
    </source>
</evidence>
<dbReference type="InterPro" id="IPR006218">
    <property type="entry name" value="DAHP1/KDSA"/>
</dbReference>
<evidence type="ECO:0000256" key="6">
    <source>
        <dbReference type="ARBA" id="ARBA00022679"/>
    </source>
</evidence>
<dbReference type="GO" id="GO:0003849">
    <property type="term" value="F:3-deoxy-7-phosphoheptulonate synthase activity"/>
    <property type="evidence" value="ECO:0007669"/>
    <property type="project" value="UniProtKB-EC"/>
</dbReference>
<evidence type="ECO:0000256" key="3">
    <source>
        <dbReference type="ARBA" id="ARBA00007985"/>
    </source>
</evidence>
<dbReference type="SUPFAM" id="SSF51569">
    <property type="entry name" value="Aldolase"/>
    <property type="match status" value="1"/>
</dbReference>
<dbReference type="EC" id="2.5.1.54" evidence="4"/>
<keyword evidence="5" id="KW-0028">Amino-acid biosynthesis</keyword>
<gene>
    <name evidence="13" type="ORF">EAK82_24855</name>
</gene>
<dbReference type="InterPro" id="IPR013785">
    <property type="entry name" value="Aldolase_TIM"/>
</dbReference>
<evidence type="ECO:0000256" key="8">
    <source>
        <dbReference type="ARBA" id="ARBA00031111"/>
    </source>
</evidence>
<protein>
    <recommendedName>
        <fullName evidence="4">3-deoxy-7-phosphoheptulonate synthase</fullName>
        <ecNumber evidence="4">2.5.1.54</ecNumber>
    </recommendedName>
    <alternativeName>
        <fullName evidence="10">3-deoxy-D-arabino-heptulosonate 7-phosphate synthase</fullName>
    </alternativeName>
    <alternativeName>
        <fullName evidence="9">DAHP synthase</fullName>
    </alternativeName>
    <alternativeName>
        <fullName evidence="8">Phospho-2-keto-3-deoxyheptonate aldolase</fullName>
    </alternativeName>
</protein>
<dbReference type="Proteomes" id="UP000885392">
    <property type="component" value="Unassembled WGS sequence"/>
</dbReference>
<evidence type="ECO:0000256" key="5">
    <source>
        <dbReference type="ARBA" id="ARBA00022605"/>
    </source>
</evidence>
<keyword evidence="6" id="KW-0808">Transferase</keyword>
<evidence type="ECO:0000259" key="12">
    <source>
        <dbReference type="Pfam" id="PF00793"/>
    </source>
</evidence>
<dbReference type="GO" id="GO:0009423">
    <property type="term" value="P:chorismate biosynthetic process"/>
    <property type="evidence" value="ECO:0007669"/>
    <property type="project" value="UniProtKB-UniPathway"/>
</dbReference>
<dbReference type="GO" id="GO:0008652">
    <property type="term" value="P:amino acid biosynthetic process"/>
    <property type="evidence" value="ECO:0007669"/>
    <property type="project" value="UniProtKB-KW"/>
</dbReference>
<dbReference type="Pfam" id="PF00793">
    <property type="entry name" value="DAHP_synth_1"/>
    <property type="match status" value="1"/>
</dbReference>
<evidence type="ECO:0000313" key="13">
    <source>
        <dbReference type="EMBL" id="MLW03335.1"/>
    </source>
</evidence>
<comment type="function">
    <text evidence="1">Stereospecific condensation of phosphoenolpyruvate (PEP) and D-erythrose-4-phosphate (E4P) giving rise to 3-deoxy-D-arabino-heptulosonate-7-phosphate (DAHP).</text>
</comment>
<evidence type="ECO:0000256" key="1">
    <source>
        <dbReference type="ARBA" id="ARBA00003726"/>
    </source>
</evidence>
<comment type="pathway">
    <text evidence="2">Metabolic intermediate biosynthesis; chorismate biosynthesis; chorismate from D-erythrose 4-phosphate and phosphoenolpyruvate: step 1/7.</text>
</comment>
<proteinExistence type="inferred from homology"/>